<comment type="subcellular location">
    <subcellularLocation>
        <location evidence="3">Endoplasmic reticulum membrane</location>
        <topology evidence="3">Peripheral membrane protein</topology>
    </subcellularLocation>
    <subcellularLocation>
        <location evidence="2">Microsome membrane</location>
        <topology evidence="2">Peripheral membrane protein</topology>
    </subcellularLocation>
</comment>
<dbReference type="Gene3D" id="1.10.630.10">
    <property type="entry name" value="Cytochrome P450"/>
    <property type="match status" value="1"/>
</dbReference>
<dbReference type="FunFam" id="1.10.630.10:FF:000042">
    <property type="entry name" value="Cytochrome P450"/>
    <property type="match status" value="1"/>
</dbReference>
<sequence>MQVFSYFSVPEWVPLILAAGFLLYLHASRYRNYWKDQNVPHEKFSLFFGSTFQLITKPLHVVEAALYKKYGRLFGVFEDGKPVLFVAEPELLKNIFVKDFALSQRVNTKFDDPYLDNMMTVVPPKEWKKIRSATSPAFTTGKLRKMHDLMEQSAQHLSRKLNKAAEKELDVDMIGFYDHFSLDVIASCAFGTKFGDDSEDTSNFASSAKNAFFSKITFPVAIQVFFQRFMKTLRRNIFNMDAFEFYKAATMSIIQKRKEGKQVHDDFLQMMLNAQDEAASTASEVTESREQEIFDVDSELQTKKSTAVKNLTEEAALAQCLLFFLAGQDTASTLASITSYVLAVNPEVQEKLRKEVDDCFEKHGGSPTYDAISKLSYLNGVISETLRMFPSAPRLERSPMEDYMVGETGIKVPKDCVIAIPVYSIHHDPEFFPDPHTFNPERFIGENASSIRPYTYLPFGAGPRNCIGMRFALQTVKTCILHAVHNVEFIRTPRTKVPLEFHPGFGILTPKDLTVGLRPRKL</sequence>
<comment type="cofactor">
    <cofactor evidence="1 13">
        <name>heme</name>
        <dbReference type="ChEBI" id="CHEBI:30413"/>
    </cofactor>
</comment>
<keyword evidence="9 14" id="KW-0560">Oxidoreductase</keyword>
<dbReference type="GO" id="GO:0016705">
    <property type="term" value="F:oxidoreductase activity, acting on paired donors, with incorporation or reduction of molecular oxygen"/>
    <property type="evidence" value="ECO:0007669"/>
    <property type="project" value="InterPro"/>
</dbReference>
<evidence type="ECO:0000256" key="4">
    <source>
        <dbReference type="ARBA" id="ARBA00010617"/>
    </source>
</evidence>
<accession>V5HB28</accession>
<dbReference type="InterPro" id="IPR017972">
    <property type="entry name" value="Cyt_P450_CS"/>
</dbReference>
<dbReference type="InterPro" id="IPR002401">
    <property type="entry name" value="Cyt_P450_E_grp-I"/>
</dbReference>
<evidence type="ECO:0000313" key="15">
    <source>
        <dbReference type="EMBL" id="JAB70348.1"/>
    </source>
</evidence>
<dbReference type="InterPro" id="IPR001128">
    <property type="entry name" value="Cyt_P450"/>
</dbReference>
<protein>
    <submittedName>
        <fullName evidence="15">Putative cytochrome</fullName>
    </submittedName>
</protein>
<feature type="binding site" description="axial binding residue" evidence="13">
    <location>
        <position position="466"/>
    </location>
    <ligand>
        <name>heme</name>
        <dbReference type="ChEBI" id="CHEBI:30413"/>
    </ligand>
    <ligandPart>
        <name>Fe</name>
        <dbReference type="ChEBI" id="CHEBI:18248"/>
    </ligandPart>
</feature>
<dbReference type="GO" id="GO:0005506">
    <property type="term" value="F:iron ion binding"/>
    <property type="evidence" value="ECO:0007669"/>
    <property type="project" value="InterPro"/>
</dbReference>
<dbReference type="PRINTS" id="PR00385">
    <property type="entry name" value="P450"/>
</dbReference>
<keyword evidence="5 13" id="KW-0349">Heme</keyword>
<dbReference type="AlphaFoldDB" id="V5HB28"/>
<dbReference type="PRINTS" id="PR00463">
    <property type="entry name" value="EP450I"/>
</dbReference>
<dbReference type="SUPFAM" id="SSF48264">
    <property type="entry name" value="Cytochrome P450"/>
    <property type="match status" value="1"/>
</dbReference>
<evidence type="ECO:0000256" key="12">
    <source>
        <dbReference type="ARBA" id="ARBA00023136"/>
    </source>
</evidence>
<dbReference type="GO" id="GO:0004497">
    <property type="term" value="F:monooxygenase activity"/>
    <property type="evidence" value="ECO:0007669"/>
    <property type="project" value="UniProtKB-KW"/>
</dbReference>
<keyword evidence="12" id="KW-0472">Membrane</keyword>
<keyword evidence="11 14" id="KW-0503">Monooxygenase</keyword>
<comment type="similarity">
    <text evidence="4 14">Belongs to the cytochrome P450 family.</text>
</comment>
<keyword evidence="6 13" id="KW-0479">Metal-binding</keyword>
<dbReference type="EMBL" id="GANP01014120">
    <property type="protein sequence ID" value="JAB70348.1"/>
    <property type="molecule type" value="mRNA"/>
</dbReference>
<proteinExistence type="evidence at transcript level"/>
<evidence type="ECO:0000256" key="11">
    <source>
        <dbReference type="ARBA" id="ARBA00023033"/>
    </source>
</evidence>
<dbReference type="InterPro" id="IPR050476">
    <property type="entry name" value="Insect_CytP450_Detox"/>
</dbReference>
<dbReference type="PANTHER" id="PTHR24292:SF54">
    <property type="entry name" value="CYP9F3-RELATED"/>
    <property type="match status" value="1"/>
</dbReference>
<dbReference type="InterPro" id="IPR036396">
    <property type="entry name" value="Cyt_P450_sf"/>
</dbReference>
<keyword evidence="10 13" id="KW-0408">Iron</keyword>
<evidence type="ECO:0000256" key="9">
    <source>
        <dbReference type="ARBA" id="ARBA00023002"/>
    </source>
</evidence>
<evidence type="ECO:0000256" key="10">
    <source>
        <dbReference type="ARBA" id="ARBA00023004"/>
    </source>
</evidence>
<dbReference type="Pfam" id="PF00067">
    <property type="entry name" value="p450"/>
    <property type="match status" value="1"/>
</dbReference>
<dbReference type="GO" id="GO:0020037">
    <property type="term" value="F:heme binding"/>
    <property type="evidence" value="ECO:0007669"/>
    <property type="project" value="InterPro"/>
</dbReference>
<evidence type="ECO:0000256" key="14">
    <source>
        <dbReference type="RuleBase" id="RU000461"/>
    </source>
</evidence>
<dbReference type="GO" id="GO:0005789">
    <property type="term" value="C:endoplasmic reticulum membrane"/>
    <property type="evidence" value="ECO:0007669"/>
    <property type="project" value="UniProtKB-SubCell"/>
</dbReference>
<evidence type="ECO:0000256" key="5">
    <source>
        <dbReference type="ARBA" id="ARBA00022617"/>
    </source>
</evidence>
<reference evidence="15" key="1">
    <citation type="journal article" date="2015" name="Sci. Rep.">
        <title>Tissue- and time-dependent transcription in Ixodes ricinus salivary glands and midguts when blood feeding on the vertebrate host.</title>
        <authorList>
            <person name="Kotsyfakis M."/>
            <person name="Schwarz A."/>
            <person name="Erhart J."/>
            <person name="Ribeiro J.M."/>
        </authorList>
    </citation>
    <scope>NUCLEOTIDE SEQUENCE</scope>
    <source>
        <tissue evidence="15">Salivary gland and midgut</tissue>
    </source>
</reference>
<evidence type="ECO:0000256" key="2">
    <source>
        <dbReference type="ARBA" id="ARBA00004174"/>
    </source>
</evidence>
<keyword evidence="8" id="KW-0492">Microsome</keyword>
<name>V5HB28_IXORI</name>
<evidence type="ECO:0000256" key="13">
    <source>
        <dbReference type="PIRSR" id="PIRSR602401-1"/>
    </source>
</evidence>
<evidence type="ECO:0000256" key="1">
    <source>
        <dbReference type="ARBA" id="ARBA00001971"/>
    </source>
</evidence>
<dbReference type="PANTHER" id="PTHR24292">
    <property type="entry name" value="CYTOCHROME P450"/>
    <property type="match status" value="1"/>
</dbReference>
<evidence type="ECO:0000256" key="8">
    <source>
        <dbReference type="ARBA" id="ARBA00022848"/>
    </source>
</evidence>
<keyword evidence="7" id="KW-0256">Endoplasmic reticulum</keyword>
<organism evidence="15">
    <name type="scientific">Ixodes ricinus</name>
    <name type="common">Common tick</name>
    <name type="synonym">Acarus ricinus</name>
    <dbReference type="NCBI Taxonomy" id="34613"/>
    <lineage>
        <taxon>Eukaryota</taxon>
        <taxon>Metazoa</taxon>
        <taxon>Ecdysozoa</taxon>
        <taxon>Arthropoda</taxon>
        <taxon>Chelicerata</taxon>
        <taxon>Arachnida</taxon>
        <taxon>Acari</taxon>
        <taxon>Parasitiformes</taxon>
        <taxon>Ixodida</taxon>
        <taxon>Ixodoidea</taxon>
        <taxon>Ixodidae</taxon>
        <taxon>Ixodinae</taxon>
        <taxon>Ixodes</taxon>
    </lineage>
</organism>
<dbReference type="PROSITE" id="PS00086">
    <property type="entry name" value="CYTOCHROME_P450"/>
    <property type="match status" value="1"/>
</dbReference>
<dbReference type="CDD" id="cd11055">
    <property type="entry name" value="CYP3A-like"/>
    <property type="match status" value="1"/>
</dbReference>
<evidence type="ECO:0000256" key="6">
    <source>
        <dbReference type="ARBA" id="ARBA00022723"/>
    </source>
</evidence>
<evidence type="ECO:0000256" key="3">
    <source>
        <dbReference type="ARBA" id="ARBA00004406"/>
    </source>
</evidence>
<evidence type="ECO:0000256" key="7">
    <source>
        <dbReference type="ARBA" id="ARBA00022824"/>
    </source>
</evidence>